<dbReference type="RefSeq" id="WP_125019665.1">
    <property type="nucleotide sequence ID" value="NZ_RQVQ01000030.1"/>
</dbReference>
<gene>
    <name evidence="3" type="ORF">EG240_12175</name>
</gene>
<reference evidence="3 4" key="1">
    <citation type="submission" date="2018-11" db="EMBL/GenBank/DDBJ databases">
        <title>Flavobacterium sp. nov., YIM 102701-2 draft genome.</title>
        <authorList>
            <person name="Li G."/>
            <person name="Jiang Y."/>
        </authorList>
    </citation>
    <scope>NUCLEOTIDE SEQUENCE [LARGE SCALE GENOMIC DNA]</scope>
    <source>
        <strain evidence="3 4">YIM 102701-2</strain>
    </source>
</reference>
<evidence type="ECO:0000256" key="1">
    <source>
        <dbReference type="SAM" id="Phobius"/>
    </source>
</evidence>
<dbReference type="AlphaFoldDB" id="A0A3P3W2I4"/>
<keyword evidence="1" id="KW-1133">Transmembrane helix</keyword>
<feature type="transmembrane region" description="Helical" evidence="1">
    <location>
        <begin position="166"/>
        <end position="183"/>
    </location>
</feature>
<name>A0A3P3W2I4_9FLAO</name>
<accession>A0A3P3W2I4</accession>
<dbReference type="Proteomes" id="UP000275719">
    <property type="component" value="Unassembled WGS sequence"/>
</dbReference>
<sequence>MKKVVLFLGLISFSMQAQTKMIAFKSHSGNAADFSNSVFKDIFDVNDANFGVAPERRVINSKLDTVIFIDEHKSVIVTSEFCREFHTNDTTDWKPGKDTLIDNPVFIISNLDSIKSNLKKDYYFRNNIDSVVFLKYDAKKKTYKNITPKKEKLKTKKTKENRNSNATIFGFLLISGAVGFFGIRKKK</sequence>
<protein>
    <submittedName>
        <fullName evidence="3">LPXTG cell wall anchor domain-containing protein</fullName>
    </submittedName>
</protein>
<proteinExistence type="predicted"/>
<keyword evidence="2" id="KW-0732">Signal</keyword>
<feature type="signal peptide" evidence="2">
    <location>
        <begin position="1"/>
        <end position="17"/>
    </location>
</feature>
<keyword evidence="1" id="KW-0472">Membrane</keyword>
<comment type="caution">
    <text evidence="3">The sequence shown here is derived from an EMBL/GenBank/DDBJ whole genome shotgun (WGS) entry which is preliminary data.</text>
</comment>
<dbReference type="EMBL" id="RQVQ01000030">
    <property type="protein sequence ID" value="RRJ89311.1"/>
    <property type="molecule type" value="Genomic_DNA"/>
</dbReference>
<evidence type="ECO:0000313" key="4">
    <source>
        <dbReference type="Proteomes" id="UP000275719"/>
    </source>
</evidence>
<evidence type="ECO:0000256" key="2">
    <source>
        <dbReference type="SAM" id="SignalP"/>
    </source>
</evidence>
<feature type="chain" id="PRO_5018307112" evidence="2">
    <location>
        <begin position="18"/>
        <end position="187"/>
    </location>
</feature>
<keyword evidence="1" id="KW-0812">Transmembrane</keyword>
<dbReference type="NCBIfam" id="TIGR01167">
    <property type="entry name" value="LPXTG_anchor"/>
    <property type="match status" value="1"/>
</dbReference>
<organism evidence="3 4">
    <name type="scientific">Paenimyroides tangerinum</name>
    <dbReference type="NCBI Taxonomy" id="2488728"/>
    <lineage>
        <taxon>Bacteria</taxon>
        <taxon>Pseudomonadati</taxon>
        <taxon>Bacteroidota</taxon>
        <taxon>Flavobacteriia</taxon>
        <taxon>Flavobacteriales</taxon>
        <taxon>Flavobacteriaceae</taxon>
        <taxon>Paenimyroides</taxon>
    </lineage>
</organism>
<keyword evidence="4" id="KW-1185">Reference proteome</keyword>
<dbReference type="OrthoDB" id="1363606at2"/>
<evidence type="ECO:0000313" key="3">
    <source>
        <dbReference type="EMBL" id="RRJ89311.1"/>
    </source>
</evidence>